<keyword evidence="7" id="KW-1185">Reference proteome</keyword>
<keyword evidence="6" id="KW-0614">Plasmid</keyword>
<evidence type="ECO:0000313" key="7">
    <source>
        <dbReference type="Proteomes" id="UP001430701"/>
    </source>
</evidence>
<dbReference type="InterPro" id="IPR006118">
    <property type="entry name" value="Recombinase_CS"/>
</dbReference>
<feature type="active site" description="O-(5'-phospho-DNA)-serine intermediate" evidence="4">
    <location>
        <position position="24"/>
    </location>
</feature>
<evidence type="ECO:0000256" key="1">
    <source>
        <dbReference type="ARBA" id="ARBA00022908"/>
    </source>
</evidence>
<dbReference type="InterPro" id="IPR050639">
    <property type="entry name" value="SSR_resolvase"/>
</dbReference>
<keyword evidence="3" id="KW-0233">DNA recombination</keyword>
<evidence type="ECO:0000259" key="5">
    <source>
        <dbReference type="PROSITE" id="PS51736"/>
    </source>
</evidence>
<gene>
    <name evidence="6" type="ORF">LPH55_12150</name>
</gene>
<dbReference type="PANTHER" id="PTHR30461">
    <property type="entry name" value="DNA-INVERTASE FROM LAMBDOID PROPHAGE"/>
    <property type="match status" value="1"/>
</dbReference>
<evidence type="ECO:0000256" key="3">
    <source>
        <dbReference type="ARBA" id="ARBA00023172"/>
    </source>
</evidence>
<dbReference type="SMART" id="SM00857">
    <property type="entry name" value="Resolvase"/>
    <property type="match status" value="1"/>
</dbReference>
<comment type="caution">
    <text evidence="6">The sequence shown here is derived from an EMBL/GenBank/DDBJ whole genome shotgun (WGS) entry which is preliminary data.</text>
</comment>
<dbReference type="InterPro" id="IPR036162">
    <property type="entry name" value="Resolvase-like_N_sf"/>
</dbReference>
<dbReference type="SUPFAM" id="SSF53041">
    <property type="entry name" value="Resolvase-like"/>
    <property type="match status" value="1"/>
</dbReference>
<dbReference type="RefSeq" id="WP_230428309.1">
    <property type="nucleotide sequence ID" value="NZ_CP087679.1"/>
</dbReference>
<evidence type="ECO:0000256" key="4">
    <source>
        <dbReference type="PROSITE-ProRule" id="PRU10137"/>
    </source>
</evidence>
<dbReference type="Gene3D" id="1.10.10.60">
    <property type="entry name" value="Homeodomain-like"/>
    <property type="match status" value="1"/>
</dbReference>
<keyword evidence="2" id="KW-0238">DNA-binding</keyword>
<dbReference type="EMBL" id="JAJPPU010000005">
    <property type="protein sequence ID" value="MCD8474190.1"/>
    <property type="molecule type" value="Genomic_DNA"/>
</dbReference>
<evidence type="ECO:0000256" key="2">
    <source>
        <dbReference type="ARBA" id="ARBA00023125"/>
    </source>
</evidence>
<dbReference type="Gene3D" id="3.40.50.1390">
    <property type="entry name" value="Resolvase, N-terminal catalytic domain"/>
    <property type="match status" value="1"/>
</dbReference>
<feature type="domain" description="Resolvase/invertase-type recombinase catalytic" evidence="5">
    <location>
        <begin position="16"/>
        <end position="150"/>
    </location>
</feature>
<accession>A0ABS8TZP3</accession>
<dbReference type="Pfam" id="PF00239">
    <property type="entry name" value="Resolvase"/>
    <property type="match status" value="1"/>
</dbReference>
<sequence length="202" mass="21792">MRDPNDVATLDMAISTLIGYARVSTTEQNLAMQTEALEKAGCLRVFTDVASGVKAARPGLDEALAYLRSGDTLVVWKIDRLGRSLSHLVHTVEGLRDRGVFFRSLNDPGMDTTSTNGKLLFNLFATLADFERELIRERTKAGLASAKARGRSAGRRPVITTAKLDKAIKLIHKGLTVRDAAAAIKVGKSALYAALRIPSAPS</sequence>
<dbReference type="PANTHER" id="PTHR30461:SF2">
    <property type="entry name" value="SERINE RECOMBINASE PINE-RELATED"/>
    <property type="match status" value="1"/>
</dbReference>
<protein>
    <submittedName>
        <fullName evidence="6">Recombinase family protein</fullName>
    </submittedName>
</protein>
<dbReference type="InterPro" id="IPR006119">
    <property type="entry name" value="Resolv_N"/>
</dbReference>
<organism evidence="6 7">
    <name type="scientific">Xylella taiwanensis</name>
    <dbReference type="NCBI Taxonomy" id="1444770"/>
    <lineage>
        <taxon>Bacteria</taxon>
        <taxon>Pseudomonadati</taxon>
        <taxon>Pseudomonadota</taxon>
        <taxon>Gammaproteobacteria</taxon>
        <taxon>Lysobacterales</taxon>
        <taxon>Lysobacteraceae</taxon>
        <taxon>Xylella</taxon>
    </lineage>
</organism>
<dbReference type="PROSITE" id="PS00397">
    <property type="entry name" value="RECOMBINASES_1"/>
    <property type="match status" value="1"/>
</dbReference>
<evidence type="ECO:0000313" key="6">
    <source>
        <dbReference type="EMBL" id="MCD8474190.1"/>
    </source>
</evidence>
<dbReference type="Proteomes" id="UP001430701">
    <property type="component" value="Unassembled WGS sequence"/>
</dbReference>
<dbReference type="PROSITE" id="PS51736">
    <property type="entry name" value="RECOMBINASES_3"/>
    <property type="match status" value="1"/>
</dbReference>
<keyword evidence="1" id="KW-0229">DNA integration</keyword>
<dbReference type="CDD" id="cd03768">
    <property type="entry name" value="SR_ResInv"/>
    <property type="match status" value="1"/>
</dbReference>
<name>A0ABS8TZP3_9GAMM</name>
<proteinExistence type="predicted"/>
<geneLocation type="plasmid" evidence="6">
    <name>pPLS432</name>
</geneLocation>
<dbReference type="PROSITE" id="PS00398">
    <property type="entry name" value="RECOMBINASES_2"/>
    <property type="match status" value="1"/>
</dbReference>
<reference evidence="6" key="1">
    <citation type="submission" date="2021-11" db="EMBL/GenBank/DDBJ databases">
        <title>Genome sequence of Xylella taiwanensis PLS432.</title>
        <authorList>
            <person name="Weng L.-W."/>
            <person name="Su C.-C."/>
            <person name="Tsai C.-W."/>
            <person name="Kuo C.-H."/>
        </authorList>
    </citation>
    <scope>NUCLEOTIDE SEQUENCE</scope>
    <source>
        <strain evidence="6">PLS432</strain>
        <plasmid evidence="6">pPLS432</plasmid>
    </source>
</reference>